<gene>
    <name evidence="2" type="ORF">ACFSKW_23060</name>
</gene>
<proteinExistence type="predicted"/>
<keyword evidence="3" id="KW-1185">Reference proteome</keyword>
<evidence type="ECO:0000256" key="1">
    <source>
        <dbReference type="SAM" id="Phobius"/>
    </source>
</evidence>
<dbReference type="InterPro" id="IPR037185">
    <property type="entry name" value="EmrE-like"/>
</dbReference>
<feature type="transmembrane region" description="Helical" evidence="1">
    <location>
        <begin position="12"/>
        <end position="30"/>
    </location>
</feature>
<dbReference type="RefSeq" id="WP_379574405.1">
    <property type="nucleotide sequence ID" value="NZ_JBHUFV010000033.1"/>
</dbReference>
<keyword evidence="1" id="KW-0812">Transmembrane</keyword>
<protein>
    <recommendedName>
        <fullName evidence="4">EamA family transporter</fullName>
    </recommendedName>
</protein>
<dbReference type="Proteomes" id="UP001597368">
    <property type="component" value="Unassembled WGS sequence"/>
</dbReference>
<keyword evidence="1" id="KW-0472">Membrane</keyword>
<name>A0ABW4SZE6_9ACTN</name>
<evidence type="ECO:0000313" key="3">
    <source>
        <dbReference type="Proteomes" id="UP001597368"/>
    </source>
</evidence>
<dbReference type="EMBL" id="JBHUFV010000033">
    <property type="protein sequence ID" value="MFD1934354.1"/>
    <property type="molecule type" value="Genomic_DNA"/>
</dbReference>
<comment type="caution">
    <text evidence="2">The sequence shown here is derived from an EMBL/GenBank/DDBJ whole genome shotgun (WGS) entry which is preliminary data.</text>
</comment>
<evidence type="ECO:0008006" key="4">
    <source>
        <dbReference type="Google" id="ProtNLM"/>
    </source>
</evidence>
<reference evidence="3" key="1">
    <citation type="journal article" date="2019" name="Int. J. Syst. Evol. Microbiol.">
        <title>The Global Catalogue of Microorganisms (GCM) 10K type strain sequencing project: providing services to taxonomists for standard genome sequencing and annotation.</title>
        <authorList>
            <consortium name="The Broad Institute Genomics Platform"/>
            <consortium name="The Broad Institute Genome Sequencing Center for Infectious Disease"/>
            <person name="Wu L."/>
            <person name="Ma J."/>
        </authorList>
    </citation>
    <scope>NUCLEOTIDE SEQUENCE [LARGE SCALE GENOMIC DNA]</scope>
    <source>
        <strain evidence="3">ICMP 6774ER</strain>
    </source>
</reference>
<sequence>MWGALMFGEPFGVQIALGLAVGLTAVVIVHRGAGNPERTRAALAD</sequence>
<accession>A0ABW4SZE6</accession>
<organism evidence="2 3">
    <name type="scientific">Nonomuraea mangrovi</name>
    <dbReference type="NCBI Taxonomy" id="2316207"/>
    <lineage>
        <taxon>Bacteria</taxon>
        <taxon>Bacillati</taxon>
        <taxon>Actinomycetota</taxon>
        <taxon>Actinomycetes</taxon>
        <taxon>Streptosporangiales</taxon>
        <taxon>Streptosporangiaceae</taxon>
        <taxon>Nonomuraea</taxon>
    </lineage>
</organism>
<evidence type="ECO:0000313" key="2">
    <source>
        <dbReference type="EMBL" id="MFD1934354.1"/>
    </source>
</evidence>
<keyword evidence="1" id="KW-1133">Transmembrane helix</keyword>
<dbReference type="SUPFAM" id="SSF103481">
    <property type="entry name" value="Multidrug resistance efflux transporter EmrE"/>
    <property type="match status" value="1"/>
</dbReference>